<dbReference type="EMBL" id="JAKKSL010000002">
    <property type="protein sequence ID" value="MCI2284256.1"/>
    <property type="molecule type" value="Genomic_DNA"/>
</dbReference>
<accession>A0ABS9X1Y5</accession>
<organism evidence="1 2">
    <name type="scientific">Colwellia maritima</name>
    <dbReference type="NCBI Taxonomy" id="2912588"/>
    <lineage>
        <taxon>Bacteria</taxon>
        <taxon>Pseudomonadati</taxon>
        <taxon>Pseudomonadota</taxon>
        <taxon>Gammaproteobacteria</taxon>
        <taxon>Alteromonadales</taxon>
        <taxon>Colwelliaceae</taxon>
        <taxon>Colwellia</taxon>
    </lineage>
</organism>
<name>A0ABS9X1Y5_9GAMM</name>
<protein>
    <recommendedName>
        <fullName evidence="3">EexN family lipoprotein</fullName>
    </recommendedName>
</protein>
<sequence>MNKSKTILLLSIGLSIFGCSSSTELTSNELDIEQYPQKRSLDWCQKNYSSASVSTKDRQSSARHCDTQARQAYIDAKENKEHKEK</sequence>
<proteinExistence type="predicted"/>
<evidence type="ECO:0000313" key="2">
    <source>
        <dbReference type="Proteomes" id="UP001139646"/>
    </source>
</evidence>
<keyword evidence="2" id="KW-1185">Reference proteome</keyword>
<comment type="caution">
    <text evidence="1">The sequence shown here is derived from an EMBL/GenBank/DDBJ whole genome shotgun (WGS) entry which is preliminary data.</text>
</comment>
<gene>
    <name evidence="1" type="ORF">L3081_13755</name>
</gene>
<dbReference type="PROSITE" id="PS51257">
    <property type="entry name" value="PROKAR_LIPOPROTEIN"/>
    <property type="match status" value="1"/>
</dbReference>
<dbReference type="RefSeq" id="WP_242286704.1">
    <property type="nucleotide sequence ID" value="NZ_JAKKSL010000002.1"/>
</dbReference>
<dbReference type="Proteomes" id="UP001139646">
    <property type="component" value="Unassembled WGS sequence"/>
</dbReference>
<evidence type="ECO:0000313" key="1">
    <source>
        <dbReference type="EMBL" id="MCI2284256.1"/>
    </source>
</evidence>
<evidence type="ECO:0008006" key="3">
    <source>
        <dbReference type="Google" id="ProtNLM"/>
    </source>
</evidence>
<reference evidence="1" key="1">
    <citation type="submission" date="2022-01" db="EMBL/GenBank/DDBJ databases">
        <title>Colwellia maritima, isolated from seawater.</title>
        <authorList>
            <person name="Kristyanto S."/>
            <person name="Jung J."/>
            <person name="Jeon C.O."/>
        </authorList>
    </citation>
    <scope>NUCLEOTIDE SEQUENCE</scope>
    <source>
        <strain evidence="1">MSW7</strain>
    </source>
</reference>